<accession>A0A4Y7RRQ9</accession>
<dbReference type="EMBL" id="QFFZ01000014">
    <property type="protein sequence ID" value="TEB11440.1"/>
    <property type="molecule type" value="Genomic_DNA"/>
</dbReference>
<dbReference type="GO" id="GO:0015689">
    <property type="term" value="P:molybdate ion transport"/>
    <property type="evidence" value="ECO:0007669"/>
    <property type="project" value="InterPro"/>
</dbReference>
<gene>
    <name evidence="4" type="primary">mopII</name>
    <name evidence="4" type="ORF">Pmgp_01628</name>
</gene>
<dbReference type="OrthoDB" id="122515at2"/>
<sequence length="68" mass="7181">MELSARNNLKARVKNIKLGEVAAEVILDVGGQEMCSTITVDSVKRLGLKVGDEVVAVIKASSVMIGKP</sequence>
<organism evidence="4 5">
    <name type="scientific">Pelotomaculum propionicicum</name>
    <dbReference type="NCBI Taxonomy" id="258475"/>
    <lineage>
        <taxon>Bacteria</taxon>
        <taxon>Bacillati</taxon>
        <taxon>Bacillota</taxon>
        <taxon>Clostridia</taxon>
        <taxon>Eubacteriales</taxon>
        <taxon>Desulfotomaculaceae</taxon>
        <taxon>Pelotomaculum</taxon>
    </lineage>
</organism>
<evidence type="ECO:0000256" key="2">
    <source>
        <dbReference type="PROSITE-ProRule" id="PRU01213"/>
    </source>
</evidence>
<proteinExistence type="predicted"/>
<evidence type="ECO:0000256" key="1">
    <source>
        <dbReference type="ARBA" id="ARBA00022505"/>
    </source>
</evidence>
<dbReference type="NCBIfam" id="TIGR00638">
    <property type="entry name" value="Mop"/>
    <property type="match status" value="1"/>
</dbReference>
<keyword evidence="5" id="KW-1185">Reference proteome</keyword>
<dbReference type="InterPro" id="IPR008995">
    <property type="entry name" value="Mo/tungstate-bd_C_term_dom"/>
</dbReference>
<dbReference type="Proteomes" id="UP000297597">
    <property type="component" value="Unassembled WGS sequence"/>
</dbReference>
<keyword evidence="1 2" id="KW-0500">Molybdenum</keyword>
<dbReference type="PROSITE" id="PS51866">
    <property type="entry name" value="MOP"/>
    <property type="match status" value="1"/>
</dbReference>
<dbReference type="SUPFAM" id="SSF50331">
    <property type="entry name" value="MOP-like"/>
    <property type="match status" value="1"/>
</dbReference>
<dbReference type="AlphaFoldDB" id="A0A4Y7RRQ9"/>
<dbReference type="RefSeq" id="WP_134213496.1">
    <property type="nucleotide sequence ID" value="NZ_QFFZ01000014.1"/>
</dbReference>
<evidence type="ECO:0000259" key="3">
    <source>
        <dbReference type="PROSITE" id="PS51866"/>
    </source>
</evidence>
<feature type="domain" description="Mop" evidence="3">
    <location>
        <begin position="2"/>
        <end position="67"/>
    </location>
</feature>
<reference evidence="4 5" key="1">
    <citation type="journal article" date="2018" name="Environ. Microbiol.">
        <title>Novel energy conservation strategies and behaviour of Pelotomaculum schinkii driving syntrophic propionate catabolism.</title>
        <authorList>
            <person name="Hidalgo-Ahumada C.A.P."/>
            <person name="Nobu M.K."/>
            <person name="Narihiro T."/>
            <person name="Tamaki H."/>
            <person name="Liu W.T."/>
            <person name="Kamagata Y."/>
            <person name="Stams A.J.M."/>
            <person name="Imachi H."/>
            <person name="Sousa D.Z."/>
        </authorList>
    </citation>
    <scope>NUCLEOTIDE SEQUENCE [LARGE SCALE GENOMIC DNA]</scope>
    <source>
        <strain evidence="4 5">MGP</strain>
    </source>
</reference>
<protein>
    <submittedName>
        <fullName evidence="4">Molybdenum-pterin-binding protein 2</fullName>
    </submittedName>
</protein>
<dbReference type="Gene3D" id="2.40.50.100">
    <property type="match status" value="1"/>
</dbReference>
<evidence type="ECO:0000313" key="4">
    <source>
        <dbReference type="EMBL" id="TEB11440.1"/>
    </source>
</evidence>
<evidence type="ECO:0000313" key="5">
    <source>
        <dbReference type="Proteomes" id="UP000297597"/>
    </source>
</evidence>
<comment type="caution">
    <text evidence="4">The sequence shown here is derived from an EMBL/GenBank/DDBJ whole genome shotgun (WGS) entry which is preliminary data.</text>
</comment>
<dbReference type="InterPro" id="IPR004606">
    <property type="entry name" value="Mop_domain"/>
</dbReference>
<dbReference type="Pfam" id="PF03459">
    <property type="entry name" value="TOBE"/>
    <property type="match status" value="1"/>
</dbReference>
<name>A0A4Y7RRQ9_9FIRM</name>
<dbReference type="InterPro" id="IPR005116">
    <property type="entry name" value="Transp-assoc_OB_typ1"/>
</dbReference>